<sequence length="675" mass="78984">MSSGSAVYNKSVNEAYEFILQNRLVNDQKQPSSNDHNHKGVLLSDDYEQDDYTTHTSNIGDHYVDYENYYYQKFKESLANDKNNNRNDENSIPSLDEDQKREEYDDDDDDDDYNEEANESFIDDETNQSFTEEDYTSGDEFENEKYDYGNNETTFIDRNIKSSSNAHNSYSYNHNNSNNKPRTKLKLRWGRILTLLFLLSFFFIKTFFYDFVNHHPNDGTLADNSHSHGEISKLQKQFAELYNETSNFKNVFKNLENTLQKYIYGKDYSINTNGSIRNDSALYKVWEDRFFDNLKLYLPKEIPVVIKNGNISNFTPAIRNDSNTTASLVMIPEFSTYLQKIFQNGTTNNITSKLKLSDELKYDLNNYVKEILLKEFQFVDKQFFISYIKQNYESLKNELLSKQREVSTTANTFDNKELQIFVERLVYRILKKSTAYTNNDITKDNEVNYASYLTGTKILNHLCSKTFQDVIVKGIWGNGITPIELLSLSSDTYWMCESKKNCQWSIRFKQPIYLTNVLYQHGRFTNNLALMNSCPKLITMYAEIITPTTIRTKDVFNKNAYVENSGDYEHLYNDYKYIKVGSLAYDLHGEKYNDLKQKIALPKWFINLKPLVKALSFVVEDNYGNEYYTSLNKFIVNGVTPYDLELMKQSATNNRQGTVNVNSNILSFYDDEREI</sequence>
<dbReference type="InterPro" id="IPR012919">
    <property type="entry name" value="SUN_dom"/>
</dbReference>
<feature type="compositionally biased region" description="Acidic residues" evidence="5">
    <location>
        <begin position="104"/>
        <end position="142"/>
    </location>
</feature>
<feature type="transmembrane region" description="Helical" evidence="6">
    <location>
        <begin position="189"/>
        <end position="208"/>
    </location>
</feature>
<organism evidence="8 9">
    <name type="scientific">Saccharomycodes ludwigii</name>
    <dbReference type="NCBI Taxonomy" id="36035"/>
    <lineage>
        <taxon>Eukaryota</taxon>
        <taxon>Fungi</taxon>
        <taxon>Dikarya</taxon>
        <taxon>Ascomycota</taxon>
        <taxon>Saccharomycotina</taxon>
        <taxon>Saccharomycetes</taxon>
        <taxon>Saccharomycodales</taxon>
        <taxon>Saccharomycodaceae</taxon>
        <taxon>Saccharomycodes</taxon>
    </lineage>
</organism>
<dbReference type="PANTHER" id="PTHR12911:SF8">
    <property type="entry name" value="KLAROID PROTEIN-RELATED"/>
    <property type="match status" value="1"/>
</dbReference>
<dbReference type="PANTHER" id="PTHR12911">
    <property type="entry name" value="SAD1/UNC-84-LIKE PROTEIN-RELATED"/>
    <property type="match status" value="1"/>
</dbReference>
<feature type="compositionally biased region" description="Basic and acidic residues" evidence="5">
    <location>
        <begin position="80"/>
        <end position="89"/>
    </location>
</feature>
<keyword evidence="2 6" id="KW-0812">Transmembrane</keyword>
<dbReference type="VEuPathDB" id="FungiDB:SCODWIG_03101"/>
<evidence type="ECO:0000256" key="5">
    <source>
        <dbReference type="SAM" id="MobiDB-lite"/>
    </source>
</evidence>
<evidence type="ECO:0000313" key="9">
    <source>
        <dbReference type="Proteomes" id="UP000262825"/>
    </source>
</evidence>
<dbReference type="Gene3D" id="2.60.120.260">
    <property type="entry name" value="Galactose-binding domain-like"/>
    <property type="match status" value="1"/>
</dbReference>
<keyword evidence="4 6" id="KW-0472">Membrane</keyword>
<evidence type="ECO:0000259" key="7">
    <source>
        <dbReference type="PROSITE" id="PS51469"/>
    </source>
</evidence>
<keyword evidence="3 6" id="KW-1133">Transmembrane helix</keyword>
<keyword evidence="9" id="KW-1185">Reference proteome</keyword>
<comment type="subcellular location">
    <subcellularLocation>
        <location evidence="1">Membrane</location>
    </subcellularLocation>
</comment>
<name>A0A376BB11_9ASCO</name>
<protein>
    <recommendedName>
        <fullName evidence="7">SUN domain-containing protein</fullName>
    </recommendedName>
</protein>
<evidence type="ECO:0000256" key="4">
    <source>
        <dbReference type="ARBA" id="ARBA00023136"/>
    </source>
</evidence>
<accession>A0A376BB11</accession>
<feature type="region of interest" description="Disordered" evidence="5">
    <location>
        <begin position="80"/>
        <end position="148"/>
    </location>
</feature>
<proteinExistence type="predicted"/>
<evidence type="ECO:0000256" key="2">
    <source>
        <dbReference type="ARBA" id="ARBA00022692"/>
    </source>
</evidence>
<evidence type="ECO:0000256" key="1">
    <source>
        <dbReference type="ARBA" id="ARBA00004370"/>
    </source>
</evidence>
<gene>
    <name evidence="8" type="ORF">SCODWIG_03101</name>
</gene>
<reference evidence="9" key="1">
    <citation type="submission" date="2018-06" db="EMBL/GenBank/DDBJ databases">
        <authorList>
            <person name="Guldener U."/>
        </authorList>
    </citation>
    <scope>NUCLEOTIDE SEQUENCE [LARGE SCALE GENOMIC DNA]</scope>
    <source>
        <strain evidence="9">UTAD17</strain>
    </source>
</reference>
<dbReference type="InterPro" id="IPR045119">
    <property type="entry name" value="SUN1-5"/>
</dbReference>
<evidence type="ECO:0000256" key="3">
    <source>
        <dbReference type="ARBA" id="ARBA00022989"/>
    </source>
</evidence>
<dbReference type="GO" id="GO:0043495">
    <property type="term" value="F:protein-membrane adaptor activity"/>
    <property type="evidence" value="ECO:0007669"/>
    <property type="project" value="TreeGrafter"/>
</dbReference>
<feature type="domain" description="SUN" evidence="7">
    <location>
        <begin position="426"/>
        <end position="641"/>
    </location>
</feature>
<evidence type="ECO:0000256" key="6">
    <source>
        <dbReference type="SAM" id="Phobius"/>
    </source>
</evidence>
<dbReference type="PROSITE" id="PS51469">
    <property type="entry name" value="SUN"/>
    <property type="match status" value="1"/>
</dbReference>
<dbReference type="Proteomes" id="UP000262825">
    <property type="component" value="Unassembled WGS sequence"/>
</dbReference>
<evidence type="ECO:0000313" key="8">
    <source>
        <dbReference type="EMBL" id="SSD61340.1"/>
    </source>
</evidence>
<dbReference type="AlphaFoldDB" id="A0A376BB11"/>
<dbReference type="GO" id="GO:0034993">
    <property type="term" value="C:meiotic nuclear membrane microtubule tethering complex"/>
    <property type="evidence" value="ECO:0007669"/>
    <property type="project" value="TreeGrafter"/>
</dbReference>
<dbReference type="EMBL" id="UFAJ01000660">
    <property type="protein sequence ID" value="SSD61340.1"/>
    <property type="molecule type" value="Genomic_DNA"/>
</dbReference>